<dbReference type="EMBL" id="CAXIEN010000203">
    <property type="protein sequence ID" value="CAL1286468.1"/>
    <property type="molecule type" value="Genomic_DNA"/>
</dbReference>
<reference evidence="1 2" key="1">
    <citation type="submission" date="2024-04" db="EMBL/GenBank/DDBJ databases">
        <authorList>
            <person name="Rising A."/>
            <person name="Reimegard J."/>
            <person name="Sonavane S."/>
            <person name="Akerstrom W."/>
            <person name="Nylinder S."/>
            <person name="Hedman E."/>
            <person name="Kallberg Y."/>
        </authorList>
    </citation>
    <scope>NUCLEOTIDE SEQUENCE [LARGE SCALE GENOMIC DNA]</scope>
</reference>
<sequence>CRRFSPFVQTIFSSQRHSAVQGLLVCGVCVRCARVPTLSESAEALLCAQNGLCVCVSDVECTPVSPPAGMLWLPPSHSLRP</sequence>
<keyword evidence="2" id="KW-1185">Reference proteome</keyword>
<name>A0AAV2AQY4_9ARAC</name>
<dbReference type="Proteomes" id="UP001497382">
    <property type="component" value="Unassembled WGS sequence"/>
</dbReference>
<comment type="caution">
    <text evidence="1">The sequence shown here is derived from an EMBL/GenBank/DDBJ whole genome shotgun (WGS) entry which is preliminary data.</text>
</comment>
<feature type="non-terminal residue" evidence="1">
    <location>
        <position position="1"/>
    </location>
</feature>
<dbReference type="AlphaFoldDB" id="A0AAV2AQY4"/>
<gene>
    <name evidence="1" type="ORF">LARSCL_LOCUS14262</name>
</gene>
<evidence type="ECO:0000313" key="1">
    <source>
        <dbReference type="EMBL" id="CAL1286468.1"/>
    </source>
</evidence>
<proteinExistence type="predicted"/>
<organism evidence="1 2">
    <name type="scientific">Larinioides sclopetarius</name>
    <dbReference type="NCBI Taxonomy" id="280406"/>
    <lineage>
        <taxon>Eukaryota</taxon>
        <taxon>Metazoa</taxon>
        <taxon>Ecdysozoa</taxon>
        <taxon>Arthropoda</taxon>
        <taxon>Chelicerata</taxon>
        <taxon>Arachnida</taxon>
        <taxon>Araneae</taxon>
        <taxon>Araneomorphae</taxon>
        <taxon>Entelegynae</taxon>
        <taxon>Araneoidea</taxon>
        <taxon>Araneidae</taxon>
        <taxon>Larinioides</taxon>
    </lineage>
</organism>
<accession>A0AAV2AQY4</accession>
<evidence type="ECO:0000313" key="2">
    <source>
        <dbReference type="Proteomes" id="UP001497382"/>
    </source>
</evidence>
<protein>
    <submittedName>
        <fullName evidence="1">Uncharacterized protein</fullName>
    </submittedName>
</protein>